<dbReference type="AlphaFoldDB" id="A0A8S1EPQ8"/>
<comment type="caution">
    <text evidence="2">The sequence shown here is derived from an EMBL/GenBank/DDBJ whole genome shotgun (WGS) entry which is preliminary data.</text>
</comment>
<dbReference type="EMBL" id="CADEPM010000002">
    <property type="protein sequence ID" value="CAB3399805.1"/>
    <property type="molecule type" value="Genomic_DNA"/>
</dbReference>
<evidence type="ECO:0000313" key="2">
    <source>
        <dbReference type="EMBL" id="CAB3399805.1"/>
    </source>
</evidence>
<accession>A0A8S1EPQ8</accession>
<name>A0A8S1EPQ8_9PELO</name>
<evidence type="ECO:0000256" key="1">
    <source>
        <dbReference type="SAM" id="MobiDB-lite"/>
    </source>
</evidence>
<dbReference type="Proteomes" id="UP000494206">
    <property type="component" value="Unassembled WGS sequence"/>
</dbReference>
<gene>
    <name evidence="2" type="ORF">CBOVIS_LOCUS2872</name>
</gene>
<organism evidence="2 3">
    <name type="scientific">Caenorhabditis bovis</name>
    <dbReference type="NCBI Taxonomy" id="2654633"/>
    <lineage>
        <taxon>Eukaryota</taxon>
        <taxon>Metazoa</taxon>
        <taxon>Ecdysozoa</taxon>
        <taxon>Nematoda</taxon>
        <taxon>Chromadorea</taxon>
        <taxon>Rhabditida</taxon>
        <taxon>Rhabditina</taxon>
        <taxon>Rhabditomorpha</taxon>
        <taxon>Rhabditoidea</taxon>
        <taxon>Rhabditidae</taxon>
        <taxon>Peloderinae</taxon>
        <taxon>Caenorhabditis</taxon>
    </lineage>
</organism>
<proteinExistence type="predicted"/>
<feature type="region of interest" description="Disordered" evidence="1">
    <location>
        <begin position="13"/>
        <end position="38"/>
    </location>
</feature>
<protein>
    <submittedName>
        <fullName evidence="2">Uncharacterized protein</fullName>
    </submittedName>
</protein>
<reference evidence="2 3" key="1">
    <citation type="submission" date="2020-04" db="EMBL/GenBank/DDBJ databases">
        <authorList>
            <person name="Laetsch R D."/>
            <person name="Stevens L."/>
            <person name="Kumar S."/>
            <person name="Blaxter L. M."/>
        </authorList>
    </citation>
    <scope>NUCLEOTIDE SEQUENCE [LARGE SCALE GENOMIC DNA]</scope>
</reference>
<evidence type="ECO:0000313" key="3">
    <source>
        <dbReference type="Proteomes" id="UP000494206"/>
    </source>
</evidence>
<feature type="compositionally biased region" description="Basic residues" evidence="1">
    <location>
        <begin position="20"/>
        <end position="38"/>
    </location>
</feature>
<keyword evidence="3" id="KW-1185">Reference proteome</keyword>
<feature type="region of interest" description="Disordered" evidence="1">
    <location>
        <begin position="52"/>
        <end position="83"/>
    </location>
</feature>
<sequence length="119" mass="13705">MIANIMYMTLEQSAEEKRPKIGKSRRNRKQRKRRQERVNKWKKALRHVRFVDSASGNARRSPLREAARNGQCDHANTIKDRPEVAKDAKGGVVDAIDFQKAFSSVLDQFEVIHIGMEEA</sequence>